<reference evidence="3" key="1">
    <citation type="journal article" date="2019" name="Int. J. Syst. Evol. Microbiol.">
        <title>The Global Catalogue of Microorganisms (GCM) 10K type strain sequencing project: providing services to taxonomists for standard genome sequencing and annotation.</title>
        <authorList>
            <consortium name="The Broad Institute Genomics Platform"/>
            <consortium name="The Broad Institute Genome Sequencing Center for Infectious Disease"/>
            <person name="Wu L."/>
            <person name="Ma J."/>
        </authorList>
    </citation>
    <scope>NUCLEOTIDE SEQUENCE [LARGE SCALE GENOMIC DNA]</scope>
    <source>
        <strain evidence="3">JCM 6833</strain>
    </source>
</reference>
<evidence type="ECO:0000313" key="3">
    <source>
        <dbReference type="Proteomes" id="UP001501509"/>
    </source>
</evidence>
<gene>
    <name evidence="2" type="ORF">GCM10010411_58220</name>
</gene>
<proteinExistence type="predicted"/>
<evidence type="ECO:0000256" key="1">
    <source>
        <dbReference type="SAM" id="Phobius"/>
    </source>
</evidence>
<keyword evidence="1" id="KW-0472">Membrane</keyword>
<dbReference type="Proteomes" id="UP001501509">
    <property type="component" value="Unassembled WGS sequence"/>
</dbReference>
<keyword evidence="1" id="KW-1133">Transmembrane helix</keyword>
<organism evidence="2 3">
    <name type="scientific">Actinomadura fulvescens</name>
    <dbReference type="NCBI Taxonomy" id="46160"/>
    <lineage>
        <taxon>Bacteria</taxon>
        <taxon>Bacillati</taxon>
        <taxon>Actinomycetota</taxon>
        <taxon>Actinomycetes</taxon>
        <taxon>Streptosporangiales</taxon>
        <taxon>Thermomonosporaceae</taxon>
        <taxon>Actinomadura</taxon>
    </lineage>
</organism>
<dbReference type="RefSeq" id="WP_344545645.1">
    <property type="nucleotide sequence ID" value="NZ_BAAATD010000008.1"/>
</dbReference>
<keyword evidence="1" id="KW-0812">Transmembrane</keyword>
<accession>A0ABP6CGZ0</accession>
<keyword evidence="3" id="KW-1185">Reference proteome</keyword>
<comment type="caution">
    <text evidence="2">The sequence shown here is derived from an EMBL/GenBank/DDBJ whole genome shotgun (WGS) entry which is preliminary data.</text>
</comment>
<evidence type="ECO:0000313" key="2">
    <source>
        <dbReference type="EMBL" id="GAA2615563.1"/>
    </source>
</evidence>
<feature type="transmembrane region" description="Helical" evidence="1">
    <location>
        <begin position="71"/>
        <end position="93"/>
    </location>
</feature>
<name>A0ABP6CGZ0_9ACTN</name>
<evidence type="ECO:0008006" key="4">
    <source>
        <dbReference type="Google" id="ProtNLM"/>
    </source>
</evidence>
<protein>
    <recommendedName>
        <fullName evidence="4">Serine protease</fullName>
    </recommendedName>
</protein>
<sequence length="94" mass="10198">MGTPPGTPPQEPYPGFTDNVHAQYDQQVQRREQQAAAQAGRPVQRVTPMDLVRGDLPGHTAHAQGKLRQKFVLLGVFFGILLLIGVAALIGMLI</sequence>
<dbReference type="EMBL" id="BAAATD010000008">
    <property type="protein sequence ID" value="GAA2615563.1"/>
    <property type="molecule type" value="Genomic_DNA"/>
</dbReference>